<dbReference type="PANTHER" id="PTHR43841">
    <property type="entry name" value="3-HYDROXYACYL-THIOESTER DEHYDRATASE HTDX-RELATED"/>
    <property type="match status" value="1"/>
</dbReference>
<dbReference type="RefSeq" id="WP_273642602.1">
    <property type="nucleotide sequence ID" value="NZ_JAQQXP010000003.1"/>
</dbReference>
<dbReference type="PANTHER" id="PTHR43841:SF3">
    <property type="entry name" value="(3R)-HYDROXYACYL-ACP DEHYDRATASE SUBUNIT HADB"/>
    <property type="match status" value="1"/>
</dbReference>
<proteinExistence type="predicted"/>
<dbReference type="InterPro" id="IPR002539">
    <property type="entry name" value="MaoC-like_dom"/>
</dbReference>
<dbReference type="Proteomes" id="UP001218788">
    <property type="component" value="Unassembled WGS sequence"/>
</dbReference>
<comment type="caution">
    <text evidence="2">The sequence shown here is derived from an EMBL/GenBank/DDBJ whole genome shotgun (WGS) entry which is preliminary data.</text>
</comment>
<dbReference type="SUPFAM" id="SSF54637">
    <property type="entry name" value="Thioesterase/thiol ester dehydrase-isomerase"/>
    <property type="match status" value="2"/>
</dbReference>
<protein>
    <submittedName>
        <fullName evidence="2">MaoC/PaaZ C-terminal domain-containing protein</fullName>
    </submittedName>
</protein>
<reference evidence="2 3" key="1">
    <citation type="submission" date="2022-10" db="EMBL/GenBank/DDBJ databases">
        <title>Alteromonas sp. chi3 Genome sequencing.</title>
        <authorList>
            <person name="Park S."/>
        </authorList>
    </citation>
    <scope>NUCLEOTIDE SEQUENCE [LARGE SCALE GENOMIC DNA]</scope>
    <source>
        <strain evidence="3">chi3</strain>
    </source>
</reference>
<dbReference type="InterPro" id="IPR003965">
    <property type="entry name" value="Fatty_acid_synthase"/>
</dbReference>
<gene>
    <name evidence="2" type="ORF">OIK42_18505</name>
</gene>
<dbReference type="EMBL" id="JAQQXP010000003">
    <property type="protein sequence ID" value="MDC8832747.1"/>
    <property type="molecule type" value="Genomic_DNA"/>
</dbReference>
<dbReference type="InterPro" id="IPR029069">
    <property type="entry name" value="HotDog_dom_sf"/>
</dbReference>
<dbReference type="Gene3D" id="3.10.129.10">
    <property type="entry name" value="Hotdog Thioesterase"/>
    <property type="match status" value="1"/>
</dbReference>
<feature type="domain" description="MaoC-like" evidence="1">
    <location>
        <begin position="175"/>
        <end position="228"/>
    </location>
</feature>
<dbReference type="Pfam" id="PF01575">
    <property type="entry name" value="MaoC_dehydratas"/>
    <property type="match status" value="1"/>
</dbReference>
<name>A0ABT5L9H2_9ALTE</name>
<dbReference type="PRINTS" id="PR01483">
    <property type="entry name" value="FASYNTHASE"/>
</dbReference>
<accession>A0ABT5L9H2</accession>
<sequence>MVNLYINALFKKRIPITADSLDALQRAPVLWQTFSPSVKHYHRYCRLLDWQNQAQVHPLYWQVRALPLQLKLLSHPKSPFALLGLVHLDNEVTEYADVRVDIPCEMVARFNRVYQHRRGLAVVVQVTATQRGRRVYDAAGTYLMRRAGKIPGLAGYEGRNQPASEEEHDVALFSFSPADVRRYAWISGDVNPIHLSTLTARLFGFKRAIAHGMFTSGRAIAALDAQQPLSGEALSIYFKRPMLLPADAQLRAGPRASSQSFSLQSTRQADHAETFIEGIIHR</sequence>
<keyword evidence="3" id="KW-1185">Reference proteome</keyword>
<evidence type="ECO:0000259" key="1">
    <source>
        <dbReference type="Pfam" id="PF01575"/>
    </source>
</evidence>
<organism evidence="2 3">
    <name type="scientific">Alteromonas gilva</name>
    <dbReference type="NCBI Taxonomy" id="2987522"/>
    <lineage>
        <taxon>Bacteria</taxon>
        <taxon>Pseudomonadati</taxon>
        <taxon>Pseudomonadota</taxon>
        <taxon>Gammaproteobacteria</taxon>
        <taxon>Alteromonadales</taxon>
        <taxon>Alteromonadaceae</taxon>
        <taxon>Alteromonas/Salinimonas group</taxon>
        <taxon>Alteromonas</taxon>
    </lineage>
</organism>
<evidence type="ECO:0000313" key="3">
    <source>
        <dbReference type="Proteomes" id="UP001218788"/>
    </source>
</evidence>
<evidence type="ECO:0000313" key="2">
    <source>
        <dbReference type="EMBL" id="MDC8832747.1"/>
    </source>
</evidence>